<dbReference type="PANTHER" id="PTHR34472:SF1">
    <property type="entry name" value="SULFUR CARRIER PROTEIN THIS"/>
    <property type="match status" value="1"/>
</dbReference>
<dbReference type="InterPro" id="IPR012675">
    <property type="entry name" value="Beta-grasp_dom_sf"/>
</dbReference>
<dbReference type="Proteomes" id="UP000515292">
    <property type="component" value="Chromosome"/>
</dbReference>
<evidence type="ECO:0000313" key="1">
    <source>
        <dbReference type="EMBL" id="QMW22226.1"/>
    </source>
</evidence>
<name>A0A7G5IFT4_9SPHN</name>
<dbReference type="Gene3D" id="3.10.20.30">
    <property type="match status" value="1"/>
</dbReference>
<accession>A0A7G5IFT4</accession>
<dbReference type="SUPFAM" id="SSF54285">
    <property type="entry name" value="MoaD/ThiS"/>
    <property type="match status" value="1"/>
</dbReference>
<protein>
    <submittedName>
        <fullName evidence="1">Sulfur carrier protein ThiS</fullName>
    </submittedName>
</protein>
<dbReference type="CDD" id="cd00565">
    <property type="entry name" value="Ubl_ThiS"/>
    <property type="match status" value="1"/>
</dbReference>
<sequence length="71" mass="7323">MVGLMLSLTLNGAPHAVPAGTTVAALVASLALGEGRVAVERNREIASRSRWEETLLADGDVLEIVHFVGGG</sequence>
<evidence type="ECO:0000313" key="2">
    <source>
        <dbReference type="Proteomes" id="UP000515292"/>
    </source>
</evidence>
<dbReference type="EMBL" id="CP059851">
    <property type="protein sequence ID" value="QMW22226.1"/>
    <property type="molecule type" value="Genomic_DNA"/>
</dbReference>
<dbReference type="InterPro" id="IPR010035">
    <property type="entry name" value="Thi_S"/>
</dbReference>
<dbReference type="InterPro" id="IPR003749">
    <property type="entry name" value="ThiS/MoaD-like"/>
</dbReference>
<dbReference type="AlphaFoldDB" id="A0A7G5IFT4"/>
<proteinExistence type="predicted"/>
<dbReference type="Pfam" id="PF02597">
    <property type="entry name" value="ThiS"/>
    <property type="match status" value="1"/>
</dbReference>
<dbReference type="InterPro" id="IPR016155">
    <property type="entry name" value="Mopterin_synth/thiamin_S_b"/>
</dbReference>
<dbReference type="KEGG" id="sand:H3309_12755"/>
<gene>
    <name evidence="1" type="primary">thiS</name>
    <name evidence="1" type="ORF">H3309_12755</name>
</gene>
<dbReference type="NCBIfam" id="TIGR01683">
    <property type="entry name" value="thiS"/>
    <property type="match status" value="1"/>
</dbReference>
<organism evidence="1 2">
    <name type="scientific">Sandaracinobacteroides saxicola</name>
    <dbReference type="NCBI Taxonomy" id="2759707"/>
    <lineage>
        <taxon>Bacteria</taxon>
        <taxon>Pseudomonadati</taxon>
        <taxon>Pseudomonadota</taxon>
        <taxon>Alphaproteobacteria</taxon>
        <taxon>Sphingomonadales</taxon>
        <taxon>Sphingosinicellaceae</taxon>
        <taxon>Sandaracinobacteroides</taxon>
    </lineage>
</organism>
<keyword evidence="2" id="KW-1185">Reference proteome</keyword>
<reference evidence="1 2" key="1">
    <citation type="submission" date="2020-07" db="EMBL/GenBank/DDBJ databases">
        <title>Complete genome sequence for Sandaracinobacter sp. M6.</title>
        <authorList>
            <person name="Tang Y."/>
            <person name="Liu Q."/>
            <person name="Guo Z."/>
            <person name="Lei P."/>
            <person name="Huang B."/>
        </authorList>
    </citation>
    <scope>NUCLEOTIDE SEQUENCE [LARGE SCALE GENOMIC DNA]</scope>
    <source>
        <strain evidence="1 2">M6</strain>
    </source>
</reference>
<dbReference type="PANTHER" id="PTHR34472">
    <property type="entry name" value="SULFUR CARRIER PROTEIN THIS"/>
    <property type="match status" value="1"/>
</dbReference>